<comment type="caution">
    <text evidence="1">The sequence shown here is derived from an EMBL/GenBank/DDBJ whole genome shotgun (WGS) entry which is preliminary data.</text>
</comment>
<dbReference type="EMBL" id="LAZR01010359">
    <property type="protein sequence ID" value="KKM67378.1"/>
    <property type="molecule type" value="Genomic_DNA"/>
</dbReference>
<sequence>MKQKIGINLYMVIWTDATHILDPDEKNVTPMVAADFGFILKASKKYLVLGTEFFTEGHTRQAMSIPMGMVKNIKKVARVKMPKQFKSHPTL</sequence>
<gene>
    <name evidence="1" type="ORF">LCGC14_1471710</name>
</gene>
<dbReference type="AlphaFoldDB" id="A0A0F9JCU9"/>
<reference evidence="1" key="1">
    <citation type="journal article" date="2015" name="Nature">
        <title>Complex archaea that bridge the gap between prokaryotes and eukaryotes.</title>
        <authorList>
            <person name="Spang A."/>
            <person name="Saw J.H."/>
            <person name="Jorgensen S.L."/>
            <person name="Zaremba-Niedzwiedzka K."/>
            <person name="Martijn J."/>
            <person name="Lind A.E."/>
            <person name="van Eijk R."/>
            <person name="Schleper C."/>
            <person name="Guy L."/>
            <person name="Ettema T.J."/>
        </authorList>
    </citation>
    <scope>NUCLEOTIDE SEQUENCE</scope>
</reference>
<accession>A0A0F9JCU9</accession>
<proteinExistence type="predicted"/>
<organism evidence="1">
    <name type="scientific">marine sediment metagenome</name>
    <dbReference type="NCBI Taxonomy" id="412755"/>
    <lineage>
        <taxon>unclassified sequences</taxon>
        <taxon>metagenomes</taxon>
        <taxon>ecological metagenomes</taxon>
    </lineage>
</organism>
<protein>
    <submittedName>
        <fullName evidence="1">Uncharacterized protein</fullName>
    </submittedName>
</protein>
<evidence type="ECO:0000313" key="1">
    <source>
        <dbReference type="EMBL" id="KKM67378.1"/>
    </source>
</evidence>
<name>A0A0F9JCU9_9ZZZZ</name>